<feature type="repeat" description="ANK" evidence="2">
    <location>
        <begin position="616"/>
        <end position="648"/>
    </location>
</feature>
<keyword evidence="6" id="KW-1185">Reference proteome</keyword>
<evidence type="ECO:0000256" key="3">
    <source>
        <dbReference type="SAM" id="MobiDB-lite"/>
    </source>
</evidence>
<dbReference type="PANTHER" id="PTHR10039">
    <property type="entry name" value="AMELOGENIN"/>
    <property type="match status" value="1"/>
</dbReference>
<dbReference type="EMBL" id="JARJCW010000033">
    <property type="protein sequence ID" value="KAJ7208577.1"/>
    <property type="molecule type" value="Genomic_DNA"/>
</dbReference>
<protein>
    <submittedName>
        <fullName evidence="5">Ankyrin repeat-containing domain protein</fullName>
    </submittedName>
</protein>
<dbReference type="Gene3D" id="1.25.40.20">
    <property type="entry name" value="Ankyrin repeat-containing domain"/>
    <property type="match status" value="2"/>
</dbReference>
<evidence type="ECO:0000313" key="5">
    <source>
        <dbReference type="EMBL" id="KAJ7208577.1"/>
    </source>
</evidence>
<feature type="compositionally biased region" description="Acidic residues" evidence="3">
    <location>
        <begin position="546"/>
        <end position="574"/>
    </location>
</feature>
<dbReference type="Proteomes" id="UP001219525">
    <property type="component" value="Unassembled WGS sequence"/>
</dbReference>
<dbReference type="SUPFAM" id="SSF48403">
    <property type="entry name" value="Ankyrin repeat"/>
    <property type="match status" value="1"/>
</dbReference>
<dbReference type="Pfam" id="PF24883">
    <property type="entry name" value="NPHP3_N"/>
    <property type="match status" value="1"/>
</dbReference>
<proteinExistence type="predicted"/>
<feature type="domain" description="NACHT" evidence="4">
    <location>
        <begin position="62"/>
        <end position="175"/>
    </location>
</feature>
<evidence type="ECO:0000313" key="6">
    <source>
        <dbReference type="Proteomes" id="UP001219525"/>
    </source>
</evidence>
<keyword evidence="1" id="KW-0677">Repeat</keyword>
<dbReference type="PROSITE" id="PS50297">
    <property type="entry name" value="ANK_REP_REGION"/>
    <property type="match status" value="4"/>
</dbReference>
<name>A0AAD6VCF2_9AGAR</name>
<feature type="region of interest" description="Disordered" evidence="3">
    <location>
        <begin position="544"/>
        <end position="574"/>
    </location>
</feature>
<dbReference type="SUPFAM" id="SSF52540">
    <property type="entry name" value="P-loop containing nucleoside triphosphate hydrolases"/>
    <property type="match status" value="1"/>
</dbReference>
<evidence type="ECO:0000256" key="1">
    <source>
        <dbReference type="ARBA" id="ARBA00022737"/>
    </source>
</evidence>
<accession>A0AAD6VCF2</accession>
<dbReference type="Pfam" id="PF12796">
    <property type="entry name" value="Ank_2"/>
    <property type="match status" value="3"/>
</dbReference>
<feature type="repeat" description="ANK" evidence="2">
    <location>
        <begin position="875"/>
        <end position="902"/>
    </location>
</feature>
<dbReference type="InterPro" id="IPR027417">
    <property type="entry name" value="P-loop_NTPase"/>
</dbReference>
<dbReference type="InterPro" id="IPR056884">
    <property type="entry name" value="NPHP3-like_N"/>
</dbReference>
<dbReference type="AlphaFoldDB" id="A0AAD6VCF2"/>
<reference evidence="5" key="1">
    <citation type="submission" date="2023-03" db="EMBL/GenBank/DDBJ databases">
        <title>Massive genome expansion in bonnet fungi (Mycena s.s.) driven by repeated elements and novel gene families across ecological guilds.</title>
        <authorList>
            <consortium name="Lawrence Berkeley National Laboratory"/>
            <person name="Harder C.B."/>
            <person name="Miyauchi S."/>
            <person name="Viragh M."/>
            <person name="Kuo A."/>
            <person name="Thoen E."/>
            <person name="Andreopoulos B."/>
            <person name="Lu D."/>
            <person name="Skrede I."/>
            <person name="Drula E."/>
            <person name="Henrissat B."/>
            <person name="Morin E."/>
            <person name="Kohler A."/>
            <person name="Barry K."/>
            <person name="LaButti K."/>
            <person name="Morin E."/>
            <person name="Salamov A."/>
            <person name="Lipzen A."/>
            <person name="Mereny Z."/>
            <person name="Hegedus B."/>
            <person name="Baldrian P."/>
            <person name="Stursova M."/>
            <person name="Weitz H."/>
            <person name="Taylor A."/>
            <person name="Grigoriev I.V."/>
            <person name="Nagy L.G."/>
            <person name="Martin F."/>
            <person name="Kauserud H."/>
        </authorList>
    </citation>
    <scope>NUCLEOTIDE SEQUENCE</scope>
    <source>
        <strain evidence="5">9144</strain>
    </source>
</reference>
<dbReference type="SMART" id="SM00248">
    <property type="entry name" value="ANK"/>
    <property type="match status" value="10"/>
</dbReference>
<gene>
    <name evidence="5" type="ORF">GGX14DRAFT_566793</name>
</gene>
<feature type="repeat" description="ANK" evidence="2">
    <location>
        <begin position="841"/>
        <end position="873"/>
    </location>
</feature>
<keyword evidence="2" id="KW-0040">ANK repeat</keyword>
<sequence length="909" mass="100920">MTTAADDYMTDHWRLEEELEKWLNAPDPKEKQARSSGLRHDATCRWLLEHPNFVDWEDHPGSLLWIEGPSGSGKTILSSTVIEQLSQRLDHKTAIAYFYFEFIDNSKQSMEIALRRLILQLSRQCPNPHGMLSEKHHMSHGQGVTVPSWIDLLALLRNLLSELHRAYIILDALDECDNYDQIVTFVQKIVSWPSIRLHVLVASQPRDIFATGFASLDNLLKIRIQKDMTSHDITLFVSSSLASSSRLKAWKSKSDTITSRIVGRSAGMFRLAYCLLQELEKCKKPAELEARLEELPRTLHDIYARWLSPEALSPEYLPDAEKLLCWIAFSARPLTVAELEDTIAFNFADPTHFVFDPTRRTIRGSFAEWLSGLISITHGSSESLYNADDFLRDDCIVSLAHSSVLDYLTSSSGHLTRCTSCPIRISEGGAHPLLAQTCVDYLLHFANLTHDLDPKEFPKYPLSLYAAKYWDYHLLRCKKPSLLLSVMLLLERKSRQHLALVKLDVSRESDITANPLCLCCEVGYVDGVEFLRKYGPGRIRHVRDVSDEDTESEDDAYDEDTESEDDSYMYEDSDEDSDEAQLGLCLASRNGHTEVVRALLDSGVAPGEEPEDYEYEDDYALSAAADGGHIEIVRLLISSGADINERGYESALVAACLGGHLDIVSLVIANCAPVPMGRALQAAAARGAIDIVRLLLEKNADVNEPDYWDGTALQAAISSFHIDIEFLLIEGADVKSNGLTGELYPYGCCTALAIAAYKGKTDLVLFLLKNNANPTDGYALPAACAGRTEIVRLLLDNGTDVNAQYGSDPNALWRACHSSRKEVVQLLLDRGADVNQMSGIPGETALICASRGSDPEIVRLLLQSGADINATRPYDGMTALQAALRVETKGEIVRVLLENGADPGIIPFR</sequence>
<dbReference type="InterPro" id="IPR002110">
    <property type="entry name" value="Ankyrin_rpt"/>
</dbReference>
<dbReference type="Pfam" id="PF13637">
    <property type="entry name" value="Ank_4"/>
    <property type="match status" value="1"/>
</dbReference>
<feature type="repeat" description="ANK" evidence="2">
    <location>
        <begin position="807"/>
        <end position="839"/>
    </location>
</feature>
<evidence type="ECO:0000259" key="4">
    <source>
        <dbReference type="PROSITE" id="PS50837"/>
    </source>
</evidence>
<dbReference type="PROSITE" id="PS50088">
    <property type="entry name" value="ANK_REPEAT"/>
    <property type="match status" value="5"/>
</dbReference>
<comment type="caution">
    <text evidence="5">The sequence shown here is derived from an EMBL/GenBank/DDBJ whole genome shotgun (WGS) entry which is preliminary data.</text>
</comment>
<dbReference type="Gene3D" id="3.40.50.300">
    <property type="entry name" value="P-loop containing nucleotide triphosphate hydrolases"/>
    <property type="match status" value="1"/>
</dbReference>
<dbReference type="InterPro" id="IPR036770">
    <property type="entry name" value="Ankyrin_rpt-contain_sf"/>
</dbReference>
<dbReference type="InterPro" id="IPR007111">
    <property type="entry name" value="NACHT_NTPase"/>
</dbReference>
<organism evidence="5 6">
    <name type="scientific">Mycena pura</name>
    <dbReference type="NCBI Taxonomy" id="153505"/>
    <lineage>
        <taxon>Eukaryota</taxon>
        <taxon>Fungi</taxon>
        <taxon>Dikarya</taxon>
        <taxon>Basidiomycota</taxon>
        <taxon>Agaricomycotina</taxon>
        <taxon>Agaricomycetes</taxon>
        <taxon>Agaricomycetidae</taxon>
        <taxon>Agaricales</taxon>
        <taxon>Marasmiineae</taxon>
        <taxon>Mycenaceae</taxon>
        <taxon>Mycena</taxon>
    </lineage>
</organism>
<dbReference type="PROSITE" id="PS50837">
    <property type="entry name" value="NACHT"/>
    <property type="match status" value="1"/>
</dbReference>
<feature type="repeat" description="ANK" evidence="2">
    <location>
        <begin position="679"/>
        <end position="707"/>
    </location>
</feature>
<evidence type="ECO:0000256" key="2">
    <source>
        <dbReference type="PROSITE-ProRule" id="PRU00023"/>
    </source>
</evidence>
<dbReference type="PANTHER" id="PTHR10039:SF16">
    <property type="entry name" value="GPI INOSITOL-DEACYLASE"/>
    <property type="match status" value="1"/>
</dbReference>